<evidence type="ECO:0000256" key="1">
    <source>
        <dbReference type="ARBA" id="ARBA00004571"/>
    </source>
</evidence>
<protein>
    <submittedName>
        <fullName evidence="16">TonB-dependent receptor</fullName>
    </submittedName>
</protein>
<keyword evidence="13" id="KW-0732">Signal</keyword>
<dbReference type="Pfam" id="PF07715">
    <property type="entry name" value="Plug"/>
    <property type="match status" value="1"/>
</dbReference>
<sequence length="741" mass="80579">MIGNRHAKTALLQASALAALLSGAAHAQTSEPSARAGLDTIVVTARKVEENLQDVPISVTALGGEQLKESQITDISQIAGRVPSFTYQSQDTMESEIFIRGVGSVRLNGATADASVGTFIDEIYIGRRGSATPPVFDLERLEVLRGPQGTLFGKNVVGGALSLVTAKPKFEFGGSGYVSYGNYNTIHASGHITGPVTENIAIRLALYQNRHDGYAENIVRNEELEDLESYAARLSLLWNLNDNMTLNLSADASTDEGGGPSRHSVDNPFVPGFGPVTPNLISQDPRTNESPYEQYARKETAGFTARFEWDMGPVTATYLGAFRKGDADGRWTQAGAGSPPSLTDSTLTRIERHTGITQEIRFASEQDQRLRWLAGLYYLDDNTRRQSRNFATSFLPGGAGSTRDILDGDNEFFQVGVSKNYAAFGEVAYDITDDLTVTAGGRYTIDKKTWDVQAVEYSLGPAGMDNILSTAPLLGPYEVSTNNKWSEFTPKVTVDWSFGDGKIAYLSAAKGFKGGGWQGAAGNKIGAETAYQPETAWTYEAGLKTDLLDNRVRFNIAAFYTDFKDLQVELLDDVNLTLVVANAADATIKGVEAEFQAKPHDYVTFFASGSYLDAEYKNYIDPLRGIDYSGNQIQRTPEYQFNVGANFEMPVSGSLNLVGNADYGYQAKMFYGPDNTNLEPGYGLLDLRAGIAAADGSWSLQFYGRNMTDKLYRVSVIPFAGDEFSAFGTPRTYGVKFASSF</sequence>
<keyword evidence="3 11" id="KW-1134">Transmembrane beta strand</keyword>
<dbReference type="PANTHER" id="PTHR32552:SF81">
    <property type="entry name" value="TONB-DEPENDENT OUTER MEMBRANE RECEPTOR"/>
    <property type="match status" value="1"/>
</dbReference>
<feature type="domain" description="TonB-dependent receptor plug" evidence="15">
    <location>
        <begin position="52"/>
        <end position="160"/>
    </location>
</feature>
<gene>
    <name evidence="16" type="ORF">ABFZ84_07420</name>
</gene>
<feature type="domain" description="TonB-dependent receptor-like beta-barrel" evidence="14">
    <location>
        <begin position="248"/>
        <end position="706"/>
    </location>
</feature>
<dbReference type="InterPro" id="IPR039426">
    <property type="entry name" value="TonB-dep_rcpt-like"/>
</dbReference>
<dbReference type="PROSITE" id="PS52016">
    <property type="entry name" value="TONB_DEPENDENT_REC_3"/>
    <property type="match status" value="1"/>
</dbReference>
<evidence type="ECO:0000256" key="5">
    <source>
        <dbReference type="ARBA" id="ARBA00022692"/>
    </source>
</evidence>
<dbReference type="EMBL" id="JBEHZE010000001">
    <property type="protein sequence ID" value="MEX6633377.1"/>
    <property type="molecule type" value="Genomic_DNA"/>
</dbReference>
<evidence type="ECO:0000256" key="8">
    <source>
        <dbReference type="ARBA" id="ARBA00023077"/>
    </source>
</evidence>
<keyword evidence="6" id="KW-0408">Iron</keyword>
<evidence type="ECO:0000259" key="15">
    <source>
        <dbReference type="Pfam" id="PF07715"/>
    </source>
</evidence>
<keyword evidence="16" id="KW-0675">Receptor</keyword>
<evidence type="ECO:0000313" key="17">
    <source>
        <dbReference type="Proteomes" id="UP001560685"/>
    </source>
</evidence>
<dbReference type="InterPro" id="IPR000531">
    <property type="entry name" value="Beta-barrel_TonB"/>
</dbReference>
<evidence type="ECO:0000256" key="2">
    <source>
        <dbReference type="ARBA" id="ARBA00022448"/>
    </source>
</evidence>
<evidence type="ECO:0000256" key="13">
    <source>
        <dbReference type="SAM" id="SignalP"/>
    </source>
</evidence>
<evidence type="ECO:0000256" key="12">
    <source>
        <dbReference type="RuleBase" id="RU003357"/>
    </source>
</evidence>
<feature type="signal peptide" evidence="13">
    <location>
        <begin position="1"/>
        <end position="27"/>
    </location>
</feature>
<evidence type="ECO:0000256" key="11">
    <source>
        <dbReference type="PROSITE-ProRule" id="PRU01360"/>
    </source>
</evidence>
<evidence type="ECO:0000259" key="14">
    <source>
        <dbReference type="Pfam" id="PF00593"/>
    </source>
</evidence>
<comment type="similarity">
    <text evidence="11 12">Belongs to the TonB-dependent receptor family.</text>
</comment>
<keyword evidence="4" id="KW-0410">Iron transport</keyword>
<keyword evidence="10 11" id="KW-0998">Cell outer membrane</keyword>
<evidence type="ECO:0000256" key="10">
    <source>
        <dbReference type="ARBA" id="ARBA00023237"/>
    </source>
</evidence>
<keyword evidence="7" id="KW-0406">Ion transport</keyword>
<keyword evidence="2 11" id="KW-0813">Transport</keyword>
<evidence type="ECO:0000313" key="16">
    <source>
        <dbReference type="EMBL" id="MEX6633377.1"/>
    </source>
</evidence>
<keyword evidence="8 12" id="KW-0798">TonB box</keyword>
<keyword evidence="5 11" id="KW-0812">Transmembrane</keyword>
<dbReference type="Pfam" id="PF00593">
    <property type="entry name" value="TonB_dep_Rec_b-barrel"/>
    <property type="match status" value="1"/>
</dbReference>
<dbReference type="PANTHER" id="PTHR32552">
    <property type="entry name" value="FERRICHROME IRON RECEPTOR-RELATED"/>
    <property type="match status" value="1"/>
</dbReference>
<comment type="subcellular location">
    <subcellularLocation>
        <location evidence="1 11">Cell outer membrane</location>
        <topology evidence="1 11">Multi-pass membrane protein</topology>
    </subcellularLocation>
</comment>
<dbReference type="InterPro" id="IPR036942">
    <property type="entry name" value="Beta-barrel_TonB_sf"/>
</dbReference>
<evidence type="ECO:0000256" key="9">
    <source>
        <dbReference type="ARBA" id="ARBA00023136"/>
    </source>
</evidence>
<feature type="chain" id="PRO_5045532842" evidence="13">
    <location>
        <begin position="28"/>
        <end position="741"/>
    </location>
</feature>
<dbReference type="Proteomes" id="UP001560685">
    <property type="component" value="Unassembled WGS sequence"/>
</dbReference>
<dbReference type="Gene3D" id="2.40.170.20">
    <property type="entry name" value="TonB-dependent receptor, beta-barrel domain"/>
    <property type="match status" value="1"/>
</dbReference>
<proteinExistence type="inferred from homology"/>
<dbReference type="InterPro" id="IPR012910">
    <property type="entry name" value="Plug_dom"/>
</dbReference>
<evidence type="ECO:0000256" key="7">
    <source>
        <dbReference type="ARBA" id="ARBA00023065"/>
    </source>
</evidence>
<comment type="caution">
    <text evidence="16">The sequence shown here is derived from an EMBL/GenBank/DDBJ whole genome shotgun (WGS) entry which is preliminary data.</text>
</comment>
<keyword evidence="17" id="KW-1185">Reference proteome</keyword>
<evidence type="ECO:0000256" key="3">
    <source>
        <dbReference type="ARBA" id="ARBA00022452"/>
    </source>
</evidence>
<name>A0ABV3Z7P3_9PROT</name>
<dbReference type="CDD" id="cd01347">
    <property type="entry name" value="ligand_gated_channel"/>
    <property type="match status" value="1"/>
</dbReference>
<reference evidence="16 17" key="1">
    <citation type="submission" date="2024-05" db="EMBL/GenBank/DDBJ databases">
        <title>Three bacterial strains, DH-69, EH-24, and ECK-19 isolated from coastal sediments.</title>
        <authorList>
            <person name="Ye Y.-Q."/>
            <person name="Du Z.-J."/>
        </authorList>
    </citation>
    <scope>NUCLEOTIDE SEQUENCE [LARGE SCALE GENOMIC DNA]</scope>
    <source>
        <strain evidence="16 17">ECK-19</strain>
    </source>
</reference>
<keyword evidence="9 11" id="KW-0472">Membrane</keyword>
<dbReference type="RefSeq" id="WP_369313334.1">
    <property type="nucleotide sequence ID" value="NZ_JBEHZE010000001.1"/>
</dbReference>
<accession>A0ABV3Z7P3</accession>
<evidence type="ECO:0000256" key="4">
    <source>
        <dbReference type="ARBA" id="ARBA00022496"/>
    </source>
</evidence>
<organism evidence="16 17">
    <name type="scientific">Hyphococcus lacteus</name>
    <dbReference type="NCBI Taxonomy" id="3143536"/>
    <lineage>
        <taxon>Bacteria</taxon>
        <taxon>Pseudomonadati</taxon>
        <taxon>Pseudomonadota</taxon>
        <taxon>Alphaproteobacteria</taxon>
        <taxon>Parvularculales</taxon>
        <taxon>Parvularculaceae</taxon>
        <taxon>Hyphococcus</taxon>
    </lineage>
</organism>
<dbReference type="SUPFAM" id="SSF56935">
    <property type="entry name" value="Porins"/>
    <property type="match status" value="1"/>
</dbReference>
<evidence type="ECO:0000256" key="6">
    <source>
        <dbReference type="ARBA" id="ARBA00023004"/>
    </source>
</evidence>